<reference evidence="1" key="1">
    <citation type="submission" date="2014-09" db="EMBL/GenBank/DDBJ databases">
        <authorList>
            <person name="Magalhaes I.L.F."/>
            <person name="Oliveira U."/>
            <person name="Santos F.R."/>
            <person name="Vidigal T.H.D.A."/>
            <person name="Brescovit A.D."/>
            <person name="Santos A.J."/>
        </authorList>
    </citation>
    <scope>NUCLEOTIDE SEQUENCE</scope>
    <source>
        <tissue evidence="1">Shoot tissue taken approximately 20 cm above the soil surface</tissue>
    </source>
</reference>
<protein>
    <submittedName>
        <fullName evidence="1">Uncharacterized protein</fullName>
    </submittedName>
</protein>
<name>A0A0A9HF90_ARUDO</name>
<organism evidence="1">
    <name type="scientific">Arundo donax</name>
    <name type="common">Giant reed</name>
    <name type="synonym">Donax arundinaceus</name>
    <dbReference type="NCBI Taxonomy" id="35708"/>
    <lineage>
        <taxon>Eukaryota</taxon>
        <taxon>Viridiplantae</taxon>
        <taxon>Streptophyta</taxon>
        <taxon>Embryophyta</taxon>
        <taxon>Tracheophyta</taxon>
        <taxon>Spermatophyta</taxon>
        <taxon>Magnoliopsida</taxon>
        <taxon>Liliopsida</taxon>
        <taxon>Poales</taxon>
        <taxon>Poaceae</taxon>
        <taxon>PACMAD clade</taxon>
        <taxon>Arundinoideae</taxon>
        <taxon>Arundineae</taxon>
        <taxon>Arundo</taxon>
    </lineage>
</organism>
<dbReference type="AlphaFoldDB" id="A0A0A9HF90"/>
<dbReference type="EMBL" id="GBRH01166343">
    <property type="protein sequence ID" value="JAE31553.1"/>
    <property type="molecule type" value="Transcribed_RNA"/>
</dbReference>
<evidence type="ECO:0000313" key="1">
    <source>
        <dbReference type="EMBL" id="JAE31553.1"/>
    </source>
</evidence>
<sequence>MIVKADMCSVEFGLAIQVSTSTGLNRVIGGSPRVKLSCSFRVWQLRKRVVT</sequence>
<reference evidence="1" key="2">
    <citation type="journal article" date="2015" name="Data Brief">
        <title>Shoot transcriptome of the giant reed, Arundo donax.</title>
        <authorList>
            <person name="Barrero R.A."/>
            <person name="Guerrero F.D."/>
            <person name="Moolhuijzen P."/>
            <person name="Goolsby J.A."/>
            <person name="Tidwell J."/>
            <person name="Bellgard S.E."/>
            <person name="Bellgard M.I."/>
        </authorList>
    </citation>
    <scope>NUCLEOTIDE SEQUENCE</scope>
    <source>
        <tissue evidence="1">Shoot tissue taken approximately 20 cm above the soil surface</tissue>
    </source>
</reference>
<proteinExistence type="predicted"/>
<accession>A0A0A9HF90</accession>